<dbReference type="OrthoDB" id="9807941at2"/>
<evidence type="ECO:0000256" key="5">
    <source>
        <dbReference type="ARBA" id="ARBA00023004"/>
    </source>
</evidence>
<dbReference type="InterPro" id="IPR036249">
    <property type="entry name" value="Thioredoxin-like_sf"/>
</dbReference>
<dbReference type="Gene3D" id="3.40.30.10">
    <property type="entry name" value="Glutaredoxin"/>
    <property type="match status" value="1"/>
</dbReference>
<dbReference type="AlphaFoldDB" id="A0A502CHK7"/>
<dbReference type="GO" id="GO:0022890">
    <property type="term" value="F:inorganic cation transmembrane transporter activity"/>
    <property type="evidence" value="ECO:0007669"/>
    <property type="project" value="UniProtKB-ARBA"/>
</dbReference>
<evidence type="ECO:0000313" key="13">
    <source>
        <dbReference type="Proteomes" id="UP000318413"/>
    </source>
</evidence>
<comment type="catalytic activity">
    <reaction evidence="9">
        <text>a quinone + NADH + 5 H(+)(in) = a quinol + NAD(+) + 4 H(+)(out)</text>
        <dbReference type="Rhea" id="RHEA:57888"/>
        <dbReference type="ChEBI" id="CHEBI:15378"/>
        <dbReference type="ChEBI" id="CHEBI:24646"/>
        <dbReference type="ChEBI" id="CHEBI:57540"/>
        <dbReference type="ChEBI" id="CHEBI:57945"/>
        <dbReference type="ChEBI" id="CHEBI:132124"/>
    </reaction>
</comment>
<keyword evidence="7" id="KW-0520">NAD</keyword>
<dbReference type="GO" id="GO:0051537">
    <property type="term" value="F:2 iron, 2 sulfur cluster binding"/>
    <property type="evidence" value="ECO:0007669"/>
    <property type="project" value="UniProtKB-KW"/>
</dbReference>
<dbReference type="SUPFAM" id="SSF52833">
    <property type="entry name" value="Thioredoxin-like"/>
    <property type="match status" value="1"/>
</dbReference>
<keyword evidence="2 10" id="KW-0001">2Fe-2S</keyword>
<feature type="binding site" evidence="10">
    <location>
        <position position="114"/>
    </location>
    <ligand>
        <name>[2Fe-2S] cluster</name>
        <dbReference type="ChEBI" id="CHEBI:190135"/>
    </ligand>
</feature>
<dbReference type="GO" id="GO:1902494">
    <property type="term" value="C:catalytic complex"/>
    <property type="evidence" value="ECO:0007669"/>
    <property type="project" value="UniProtKB-ARBA"/>
</dbReference>
<evidence type="ECO:0000256" key="11">
    <source>
        <dbReference type="SAM" id="MobiDB-lite"/>
    </source>
</evidence>
<evidence type="ECO:0000256" key="7">
    <source>
        <dbReference type="ARBA" id="ARBA00023027"/>
    </source>
</evidence>
<dbReference type="PROSITE" id="PS01099">
    <property type="entry name" value="COMPLEX1_24K"/>
    <property type="match status" value="1"/>
</dbReference>
<dbReference type="Pfam" id="PF01257">
    <property type="entry name" value="2Fe-2S_thioredx"/>
    <property type="match status" value="1"/>
</dbReference>
<dbReference type="InterPro" id="IPR041921">
    <property type="entry name" value="NuoE_N"/>
</dbReference>
<sequence>MADAPTIPDEAETRARWGSFAWTDENQTRANEIVARYPKGREQSASLPLLDLAQRQVGTETQTQGWLPVPVIEFVARAIGVPYMRVYEVVTFYTMFNLAPVGRYHVQVCGTTPCMLAGSDDVFAACKNRGLVKGGTTPDGLFTLTEVECMGTCANAPMVQINDDNYEDLDYDRTAAVLDALAKGEHPQPGSTIGRQTSSPEGGPTTLIAMVRENHDYRGEWA</sequence>
<dbReference type="GO" id="GO:0046872">
    <property type="term" value="F:metal ion binding"/>
    <property type="evidence" value="ECO:0007669"/>
    <property type="project" value="UniProtKB-KW"/>
</dbReference>
<dbReference type="FunFam" id="3.40.30.10:FF:000022">
    <property type="entry name" value="NADH dehydrogenase flavoprotein 2, mitochondrial"/>
    <property type="match status" value="1"/>
</dbReference>
<dbReference type="GO" id="GO:0031090">
    <property type="term" value="C:organelle membrane"/>
    <property type="evidence" value="ECO:0007669"/>
    <property type="project" value="UniProtKB-ARBA"/>
</dbReference>
<keyword evidence="3 10" id="KW-0479">Metal-binding</keyword>
<evidence type="ECO:0000256" key="1">
    <source>
        <dbReference type="ARBA" id="ARBA00010643"/>
    </source>
</evidence>
<evidence type="ECO:0000256" key="2">
    <source>
        <dbReference type="ARBA" id="ARBA00022714"/>
    </source>
</evidence>
<evidence type="ECO:0000313" key="12">
    <source>
        <dbReference type="EMBL" id="TPG12667.1"/>
    </source>
</evidence>
<keyword evidence="4" id="KW-1278">Translocase</keyword>
<dbReference type="GO" id="GO:0003954">
    <property type="term" value="F:NADH dehydrogenase activity"/>
    <property type="evidence" value="ECO:0007669"/>
    <property type="project" value="TreeGrafter"/>
</dbReference>
<evidence type="ECO:0000256" key="10">
    <source>
        <dbReference type="PIRSR" id="PIRSR000216-1"/>
    </source>
</evidence>
<organism evidence="12 13">
    <name type="scientific">Sphingomonas oligophenolica</name>
    <dbReference type="NCBI Taxonomy" id="301154"/>
    <lineage>
        <taxon>Bacteria</taxon>
        <taxon>Pseudomonadati</taxon>
        <taxon>Pseudomonadota</taxon>
        <taxon>Alphaproteobacteria</taxon>
        <taxon>Sphingomonadales</taxon>
        <taxon>Sphingomonadaceae</taxon>
        <taxon>Sphingomonas</taxon>
    </lineage>
</organism>
<comment type="caution">
    <text evidence="12">The sequence shown here is derived from an EMBL/GenBank/DDBJ whole genome shotgun (WGS) entry which is preliminary data.</text>
</comment>
<feature type="region of interest" description="Disordered" evidence="11">
    <location>
        <begin position="183"/>
        <end position="205"/>
    </location>
</feature>
<dbReference type="GO" id="GO:0022804">
    <property type="term" value="F:active transmembrane transporter activity"/>
    <property type="evidence" value="ECO:0007669"/>
    <property type="project" value="UniProtKB-ARBA"/>
</dbReference>
<dbReference type="GO" id="GO:0008324">
    <property type="term" value="F:monoatomic cation transmembrane transporter activity"/>
    <property type="evidence" value="ECO:0007669"/>
    <property type="project" value="UniProtKB-ARBA"/>
</dbReference>
<evidence type="ECO:0000256" key="3">
    <source>
        <dbReference type="ARBA" id="ARBA00022723"/>
    </source>
</evidence>
<keyword evidence="5 10" id="KW-0408">Iron</keyword>
<accession>A0A502CHK7</accession>
<keyword evidence="6 10" id="KW-0411">Iron-sulfur</keyword>
<feature type="binding site" evidence="10">
    <location>
        <position position="109"/>
    </location>
    <ligand>
        <name>[2Fe-2S] cluster</name>
        <dbReference type="ChEBI" id="CHEBI:190135"/>
    </ligand>
</feature>
<dbReference type="GO" id="GO:0031967">
    <property type="term" value="C:organelle envelope"/>
    <property type="evidence" value="ECO:0007669"/>
    <property type="project" value="UniProtKB-ARBA"/>
</dbReference>
<dbReference type="Gene3D" id="1.10.10.1590">
    <property type="entry name" value="NADH-quinone oxidoreductase subunit E"/>
    <property type="match status" value="1"/>
</dbReference>
<dbReference type="GO" id="GO:0098796">
    <property type="term" value="C:membrane protein complex"/>
    <property type="evidence" value="ECO:0007669"/>
    <property type="project" value="UniProtKB-ARBA"/>
</dbReference>
<dbReference type="PANTHER" id="PTHR10371:SF3">
    <property type="entry name" value="NADH DEHYDROGENASE [UBIQUINONE] FLAVOPROTEIN 2, MITOCHONDRIAL"/>
    <property type="match status" value="1"/>
</dbReference>
<keyword evidence="13" id="KW-1185">Reference proteome</keyword>
<dbReference type="InterPro" id="IPR042128">
    <property type="entry name" value="NuoE_dom"/>
</dbReference>
<evidence type="ECO:0000256" key="6">
    <source>
        <dbReference type="ARBA" id="ARBA00023014"/>
    </source>
</evidence>
<dbReference type="EMBL" id="RCZK01000005">
    <property type="protein sequence ID" value="TPG12667.1"/>
    <property type="molecule type" value="Genomic_DNA"/>
</dbReference>
<comment type="similarity">
    <text evidence="1">Belongs to the complex I 24 kDa subunit family.</text>
</comment>
<evidence type="ECO:0000256" key="9">
    <source>
        <dbReference type="ARBA" id="ARBA00047712"/>
    </source>
</evidence>
<name>A0A502CHK7_9SPHN</name>
<reference evidence="12 13" key="1">
    <citation type="journal article" date="2019" name="Environ. Microbiol.">
        <title>Species interactions and distinct microbial communities in high Arctic permafrost affected cryosols are associated with the CH4 and CO2 gas fluxes.</title>
        <authorList>
            <person name="Altshuler I."/>
            <person name="Hamel J."/>
            <person name="Turney S."/>
            <person name="Magnuson E."/>
            <person name="Levesque R."/>
            <person name="Greer C."/>
            <person name="Whyte L.G."/>
        </authorList>
    </citation>
    <scope>NUCLEOTIDE SEQUENCE [LARGE SCALE GENOMIC DNA]</scope>
    <source>
        <strain evidence="12 13">S5.1</strain>
    </source>
</reference>
<dbReference type="CDD" id="cd03064">
    <property type="entry name" value="TRX_Fd_NuoE"/>
    <property type="match status" value="1"/>
</dbReference>
<dbReference type="RefSeq" id="WP_140870246.1">
    <property type="nucleotide sequence ID" value="NZ_RCZK01000005.1"/>
</dbReference>
<comment type="cofactor">
    <cofactor evidence="10">
        <name>[2Fe-2S] cluster</name>
        <dbReference type="ChEBI" id="CHEBI:190135"/>
    </cofactor>
    <text evidence="10">Binds 1 [2Fe-2S] cluster.</text>
</comment>
<dbReference type="Proteomes" id="UP000318413">
    <property type="component" value="Unassembled WGS sequence"/>
</dbReference>
<proteinExistence type="inferred from homology"/>
<dbReference type="GO" id="GO:0098662">
    <property type="term" value="P:inorganic cation transmembrane transport"/>
    <property type="evidence" value="ECO:0007669"/>
    <property type="project" value="UniProtKB-ARBA"/>
</dbReference>
<feature type="compositionally biased region" description="Polar residues" evidence="11">
    <location>
        <begin position="189"/>
        <end position="200"/>
    </location>
</feature>
<feature type="binding site" evidence="10">
    <location>
        <position position="149"/>
    </location>
    <ligand>
        <name>[2Fe-2S] cluster</name>
        <dbReference type="ChEBI" id="CHEBI:190135"/>
    </ligand>
</feature>
<dbReference type="FunFam" id="1.10.10.1590:FF:000001">
    <property type="entry name" value="NADH-quinone oxidoreductase subunit E"/>
    <property type="match status" value="1"/>
</dbReference>
<evidence type="ECO:0000256" key="4">
    <source>
        <dbReference type="ARBA" id="ARBA00022967"/>
    </source>
</evidence>
<dbReference type="PANTHER" id="PTHR10371">
    <property type="entry name" value="NADH DEHYDROGENASE UBIQUINONE FLAVOPROTEIN 2, MITOCHONDRIAL"/>
    <property type="match status" value="1"/>
</dbReference>
<dbReference type="InterPro" id="IPR002023">
    <property type="entry name" value="NuoE-like"/>
</dbReference>
<evidence type="ECO:0000256" key="8">
    <source>
        <dbReference type="ARBA" id="ARBA00034078"/>
    </source>
</evidence>
<feature type="binding site" evidence="10">
    <location>
        <position position="153"/>
    </location>
    <ligand>
        <name>[2Fe-2S] cluster</name>
        <dbReference type="ChEBI" id="CHEBI:190135"/>
    </ligand>
</feature>
<dbReference type="NCBIfam" id="TIGR01958">
    <property type="entry name" value="nuoE_fam"/>
    <property type="match status" value="1"/>
</dbReference>
<gene>
    <name evidence="12" type="ORF">EAH84_07750</name>
</gene>
<comment type="cofactor">
    <cofactor evidence="8">
        <name>[2Fe-2S] cluster</name>
        <dbReference type="ChEBI" id="CHEBI:190135"/>
    </cofactor>
</comment>
<dbReference type="PIRSF" id="PIRSF000216">
    <property type="entry name" value="NADH_DH_24kDa"/>
    <property type="match status" value="1"/>
</dbReference>
<protein>
    <submittedName>
        <fullName evidence="12">NAD(P)H-dependent oxidoreductase subunit E</fullName>
    </submittedName>
</protein>